<organism evidence="1">
    <name type="scientific">hydrothermal vent metagenome</name>
    <dbReference type="NCBI Taxonomy" id="652676"/>
    <lineage>
        <taxon>unclassified sequences</taxon>
        <taxon>metagenomes</taxon>
        <taxon>ecological metagenomes</taxon>
    </lineage>
</organism>
<name>A0A1W1DZH0_9ZZZZ</name>
<dbReference type="InterPro" id="IPR011664">
    <property type="entry name" value="Abi_system_AbiD/AbiF-like"/>
</dbReference>
<dbReference type="EMBL" id="FPHY01000149">
    <property type="protein sequence ID" value="SFV87095.1"/>
    <property type="molecule type" value="Genomic_DNA"/>
</dbReference>
<protein>
    <submittedName>
        <fullName evidence="1">Abortive infection bacteriophage resistance protein</fullName>
    </submittedName>
</protein>
<evidence type="ECO:0000313" key="1">
    <source>
        <dbReference type="EMBL" id="SFV87095.1"/>
    </source>
</evidence>
<dbReference type="PIRSF" id="PIRSF034934">
    <property type="entry name" value="AbiF_AbiD"/>
    <property type="match status" value="1"/>
</dbReference>
<dbReference type="InterPro" id="IPR017034">
    <property type="entry name" value="Abi_system_AbiD/AbiF"/>
</dbReference>
<sequence>MTKSYDKPFLTFEQLTQSLKDKGMIIDDEVQAKDELSTIGYYRLKAYSYPFKEVKNGLRINEFKPNTNWKHIINLYHFDRKLRLLVMEAIEWIEVILRTQVMHFFSERYGAFGYSDKDNFHKNFKHKEWIEHIEREGCRSKNLAIEHFEKNYNDKHPPLWMLIEVMSFGSLSRFYSGLKIEDQQEIAQYFKTPHAKLKQWLHVFVYVRNICAHHSRLWNTTLRISPKKLNDFNVPHNKIFIVLLMLSKLLTIPKKQATWEKKIHKLIKEATKDNPNKGKVFKMLGMCEE</sequence>
<gene>
    <name evidence="1" type="ORF">MNB_SUP05-SYMBIONT-4-729</name>
</gene>
<dbReference type="Pfam" id="PF07751">
    <property type="entry name" value="Abi_2"/>
    <property type="match status" value="1"/>
</dbReference>
<proteinExistence type="predicted"/>
<dbReference type="AlphaFoldDB" id="A0A1W1DZH0"/>
<reference evidence="1" key="1">
    <citation type="submission" date="2016-10" db="EMBL/GenBank/DDBJ databases">
        <authorList>
            <person name="de Groot N.N."/>
        </authorList>
    </citation>
    <scope>NUCLEOTIDE SEQUENCE</scope>
</reference>
<accession>A0A1W1DZH0</accession>